<reference evidence="3 4" key="1">
    <citation type="journal article" date="2016" name="Genome Announc.">
        <title>Draft Genome Sequences of Five Rapidly Growing Mycobacterium Species, M. thermoresistibile, M. fortuitum subsp. acetamidolyticum, M. canariasense, M. brisbanense, and M. novocastrense.</title>
        <authorList>
            <person name="Katahira K."/>
            <person name="Ogura Y."/>
            <person name="Gotoh Y."/>
            <person name="Hayashi T."/>
        </authorList>
    </citation>
    <scope>NUCLEOTIDE SEQUENCE [LARGE SCALE GENOMIC DNA]</scope>
    <source>
        <strain evidence="3 4">JCM6368</strain>
    </source>
</reference>
<protein>
    <recommendedName>
        <fullName evidence="2">SHOCT domain-containing protein</fullName>
    </recommendedName>
</protein>
<evidence type="ECO:0000259" key="2">
    <source>
        <dbReference type="Pfam" id="PF09851"/>
    </source>
</evidence>
<keyword evidence="1" id="KW-1133">Transmembrane helix</keyword>
<keyword evidence="1" id="KW-0812">Transmembrane</keyword>
<dbReference type="InterPro" id="IPR018649">
    <property type="entry name" value="SHOCT"/>
</dbReference>
<name>A0A100WLT9_MYCFO</name>
<organism evidence="3 4">
    <name type="scientific">Mycolicibacterium fortuitum subsp. acetamidolyticum</name>
    <dbReference type="NCBI Taxonomy" id="144550"/>
    <lineage>
        <taxon>Bacteria</taxon>
        <taxon>Bacillati</taxon>
        <taxon>Actinomycetota</taxon>
        <taxon>Actinomycetes</taxon>
        <taxon>Mycobacteriales</taxon>
        <taxon>Mycobacteriaceae</taxon>
        <taxon>Mycolicibacterium</taxon>
    </lineage>
</organism>
<evidence type="ECO:0000313" key="4">
    <source>
        <dbReference type="Proteomes" id="UP000069705"/>
    </source>
</evidence>
<reference evidence="4" key="2">
    <citation type="submission" date="2016-02" db="EMBL/GenBank/DDBJ databases">
        <title>Draft genome sequence of five rapidly growing Mycobacterium species.</title>
        <authorList>
            <person name="Katahira K."/>
            <person name="Gotou Y."/>
            <person name="Iida K."/>
            <person name="Ogura Y."/>
            <person name="Hayashi T."/>
        </authorList>
    </citation>
    <scope>NUCLEOTIDE SEQUENCE [LARGE SCALE GENOMIC DNA]</scope>
    <source>
        <strain evidence="4">JCM6368</strain>
    </source>
</reference>
<dbReference type="AlphaFoldDB" id="A0A100WLT9"/>
<sequence>MPFDGRTTIMMWYGGGWGGWIMMTVLMLLFWGGLLTAIVLAARAFGADSRARSSPPASPRADELLSERFARGEIDDEEFRRRMALLREHR</sequence>
<keyword evidence="1" id="KW-0472">Membrane</keyword>
<accession>A0A100WLT9</accession>
<comment type="caution">
    <text evidence="3">The sequence shown here is derived from an EMBL/GenBank/DDBJ whole genome shotgun (WGS) entry which is preliminary data.</text>
</comment>
<evidence type="ECO:0000313" key="3">
    <source>
        <dbReference type="EMBL" id="GAT00300.1"/>
    </source>
</evidence>
<dbReference type="EMBL" id="BCSZ01000004">
    <property type="protein sequence ID" value="GAT00300.1"/>
    <property type="molecule type" value="Genomic_DNA"/>
</dbReference>
<dbReference type="Pfam" id="PF09851">
    <property type="entry name" value="SHOCT"/>
    <property type="match status" value="1"/>
</dbReference>
<feature type="domain" description="SHOCT" evidence="2">
    <location>
        <begin position="64"/>
        <end position="86"/>
    </location>
</feature>
<evidence type="ECO:0000256" key="1">
    <source>
        <dbReference type="SAM" id="Phobius"/>
    </source>
</evidence>
<feature type="transmembrane region" description="Helical" evidence="1">
    <location>
        <begin position="20"/>
        <end position="42"/>
    </location>
</feature>
<gene>
    <name evidence="3" type="ORF">RMCFA_0414</name>
</gene>
<proteinExistence type="predicted"/>
<dbReference type="Proteomes" id="UP000069705">
    <property type="component" value="Unassembled WGS sequence"/>
</dbReference>